<name>E4Z5V4_OIKDI</name>
<accession>E4Z5V4</accession>
<gene>
    <name evidence="1" type="ORF">GSOID_T00027656001</name>
</gene>
<organism evidence="1">
    <name type="scientific">Oikopleura dioica</name>
    <name type="common">Tunicate</name>
    <dbReference type="NCBI Taxonomy" id="34765"/>
    <lineage>
        <taxon>Eukaryota</taxon>
        <taxon>Metazoa</taxon>
        <taxon>Chordata</taxon>
        <taxon>Tunicata</taxon>
        <taxon>Appendicularia</taxon>
        <taxon>Copelata</taxon>
        <taxon>Oikopleuridae</taxon>
        <taxon>Oikopleura</taxon>
    </lineage>
</organism>
<sequence>MQGLTNTKSSSLTYVLSTWTDVCNDCIRCLPCTTCVACLKGTCHKFVHCNKCTFCLSCLKNPSRSDCWNCLQCRPCSLAIGCSPSAKAFGKIVFGTNDQTKKGFNFFQKYTTLIRNINKKWNKV</sequence>
<reference evidence="1" key="1">
    <citation type="journal article" date="2010" name="Science">
        <title>Plasticity of animal genome architecture unmasked by rapid evolution of a pelagic tunicate.</title>
        <authorList>
            <person name="Denoeud F."/>
            <person name="Henriet S."/>
            <person name="Mungpakdee S."/>
            <person name="Aury J.M."/>
            <person name="Da Silva C."/>
            <person name="Brinkmann H."/>
            <person name="Mikhaleva J."/>
            <person name="Olsen L.C."/>
            <person name="Jubin C."/>
            <person name="Canestro C."/>
            <person name="Bouquet J.M."/>
            <person name="Danks G."/>
            <person name="Poulain J."/>
            <person name="Campsteijn C."/>
            <person name="Adamski M."/>
            <person name="Cross I."/>
            <person name="Yadetie F."/>
            <person name="Muffato M."/>
            <person name="Louis A."/>
            <person name="Butcher S."/>
            <person name="Tsagkogeorga G."/>
            <person name="Konrad A."/>
            <person name="Singh S."/>
            <person name="Jensen M.F."/>
            <person name="Cong E.H."/>
            <person name="Eikeseth-Otteraa H."/>
            <person name="Noel B."/>
            <person name="Anthouard V."/>
            <person name="Porcel B.M."/>
            <person name="Kachouri-Lafond R."/>
            <person name="Nishino A."/>
            <person name="Ugolini M."/>
            <person name="Chourrout P."/>
            <person name="Nishida H."/>
            <person name="Aasland R."/>
            <person name="Huzurbazar S."/>
            <person name="Westhof E."/>
            <person name="Delsuc F."/>
            <person name="Lehrach H."/>
            <person name="Reinhardt R."/>
            <person name="Weissenbach J."/>
            <person name="Roy S.W."/>
            <person name="Artiguenave F."/>
            <person name="Postlethwait J.H."/>
            <person name="Manak J.R."/>
            <person name="Thompson E.M."/>
            <person name="Jaillon O."/>
            <person name="Du Pasquier L."/>
            <person name="Boudinot P."/>
            <person name="Liberles D.A."/>
            <person name="Volff J.N."/>
            <person name="Philippe H."/>
            <person name="Lenhard B."/>
            <person name="Roest Crollius H."/>
            <person name="Wincker P."/>
            <person name="Chourrout D."/>
        </authorList>
    </citation>
    <scope>NUCLEOTIDE SEQUENCE [LARGE SCALE GENOMIC DNA]</scope>
</reference>
<dbReference type="EMBL" id="FN657828">
    <property type="protein sequence ID" value="CBY43082.1"/>
    <property type="molecule type" value="Genomic_DNA"/>
</dbReference>
<dbReference type="Proteomes" id="UP000011014">
    <property type="component" value="Unassembled WGS sequence"/>
</dbReference>
<dbReference type="AlphaFoldDB" id="E4Z5V4"/>
<protein>
    <submittedName>
        <fullName evidence="1">Uncharacterized protein</fullName>
    </submittedName>
</protein>
<evidence type="ECO:0000313" key="1">
    <source>
        <dbReference type="EMBL" id="CBY43082.1"/>
    </source>
</evidence>
<proteinExistence type="predicted"/>